<evidence type="ECO:0000256" key="1">
    <source>
        <dbReference type="ARBA" id="ARBA00023002"/>
    </source>
</evidence>
<sequence length="528" mass="54617">MTQSFVISGDLLIGADSTGDNKSVRAINPATGANLEPAFAIASEADVARACELAGKAFDTYRATSPEARATFLETIATNIMEIGDALIERASEETGLPAARLQGERARTVGQLRLFAQVVRSGEWLDLRVDPALPDRKPLPRPDLRLRQIPLGPVAVFGASNFPLAFSVAGGDTASALAAGCPVVVKGHLAHPGTGELVGRAIRAAVVACGLPEGTFSLLTGANETGAALVRNPHIKAVGFTGSRGGGLALGAIAAARPEPIPVYAEMSSVNPVFLFPAALAARAEAIGTGFVGSLTMGAGQFCTNPGLLFAIDSPDLDRFVATASAALTGSVPAPMLTPGIHAAFDNGVAALAGHEAVKTIARGAPAEGVNRSPGAFFETDVEEFLADERLGHEVFGASGLLVRCKDIDQMIAVAEKLEGQLTATVQVDAGDYTIAAKLLPVLERKVGRILANGWPTGVEVSHAMVHGGPFPATSDSRTTSVGTLAIRRFLRPVSYQDLPEGLLPVELQDEGVKGLPHLMDGVRKGN</sequence>
<proteinExistence type="predicted"/>
<evidence type="ECO:0000259" key="2">
    <source>
        <dbReference type="Pfam" id="PF00171"/>
    </source>
</evidence>
<dbReference type="RefSeq" id="WP_285871111.1">
    <property type="nucleotide sequence ID" value="NZ_JARFYM010000023.1"/>
</dbReference>
<dbReference type="SUPFAM" id="SSF53720">
    <property type="entry name" value="ALDH-like"/>
    <property type="match status" value="1"/>
</dbReference>
<dbReference type="Gene3D" id="3.40.605.10">
    <property type="entry name" value="Aldehyde Dehydrogenase, Chain A, domain 1"/>
    <property type="match status" value="1"/>
</dbReference>
<dbReference type="InterPro" id="IPR016161">
    <property type="entry name" value="Ald_DH/histidinol_DH"/>
</dbReference>
<protein>
    <submittedName>
        <fullName evidence="3">Aldehyde dehydrogenase (NADP(+))</fullName>
    </submittedName>
</protein>
<dbReference type="Gene3D" id="3.40.309.10">
    <property type="entry name" value="Aldehyde Dehydrogenase, Chain A, domain 2"/>
    <property type="match status" value="1"/>
</dbReference>
<organism evidence="3 4">
    <name type="scientific">Rhizobium mayense</name>
    <dbReference type="NCBI Taxonomy" id="1312184"/>
    <lineage>
        <taxon>Bacteria</taxon>
        <taxon>Pseudomonadati</taxon>
        <taxon>Pseudomonadota</taxon>
        <taxon>Alphaproteobacteria</taxon>
        <taxon>Hyphomicrobiales</taxon>
        <taxon>Rhizobiaceae</taxon>
        <taxon>Rhizobium/Agrobacterium group</taxon>
        <taxon>Rhizobium</taxon>
    </lineage>
</organism>
<comment type="caution">
    <text evidence="3">The sequence shown here is derived from an EMBL/GenBank/DDBJ whole genome shotgun (WGS) entry which is preliminary data.</text>
</comment>
<gene>
    <name evidence="3" type="ORF">PY649_23255</name>
</gene>
<dbReference type="InterPro" id="IPR016163">
    <property type="entry name" value="Ald_DH_C"/>
</dbReference>
<dbReference type="CDD" id="cd07129">
    <property type="entry name" value="ALDH_KGSADH"/>
    <property type="match status" value="1"/>
</dbReference>
<reference evidence="3" key="1">
    <citation type="submission" date="2023-06" db="EMBL/GenBank/DDBJ databases">
        <title>Phylogenetic Diversity of Rhizobium strains.</title>
        <authorList>
            <person name="Moura F.T."/>
            <person name="Helene L.C.F."/>
            <person name="Hungria M."/>
        </authorList>
    </citation>
    <scope>NUCLEOTIDE SEQUENCE</scope>
    <source>
        <strain evidence="3">CCGE526</strain>
    </source>
</reference>
<keyword evidence="1" id="KW-0560">Oxidoreductase</keyword>
<name>A0ABT7JZY1_9HYPH</name>
<dbReference type="PANTHER" id="PTHR43353">
    <property type="entry name" value="SUCCINATE-SEMIALDEHYDE DEHYDROGENASE, MITOCHONDRIAL"/>
    <property type="match status" value="1"/>
</dbReference>
<dbReference type="InterPro" id="IPR016162">
    <property type="entry name" value="Ald_DH_N"/>
</dbReference>
<dbReference type="InterPro" id="IPR050740">
    <property type="entry name" value="Aldehyde_DH_Superfamily"/>
</dbReference>
<accession>A0ABT7JZY1</accession>
<dbReference type="PANTHER" id="PTHR43353:SF3">
    <property type="entry name" value="ALDEHYDE DEHYDROGENASE-RELATED"/>
    <property type="match status" value="1"/>
</dbReference>
<feature type="domain" description="Aldehyde dehydrogenase" evidence="2">
    <location>
        <begin position="20"/>
        <end position="463"/>
    </location>
</feature>
<keyword evidence="4" id="KW-1185">Reference proteome</keyword>
<evidence type="ECO:0000313" key="4">
    <source>
        <dbReference type="Proteomes" id="UP001172645"/>
    </source>
</evidence>
<dbReference type="InterPro" id="IPR044151">
    <property type="entry name" value="ALDH_KGSADH"/>
</dbReference>
<evidence type="ECO:0000313" key="3">
    <source>
        <dbReference type="EMBL" id="MDL2401831.1"/>
    </source>
</evidence>
<dbReference type="EMBL" id="JARFYM010000023">
    <property type="protein sequence ID" value="MDL2401831.1"/>
    <property type="molecule type" value="Genomic_DNA"/>
</dbReference>
<dbReference type="Pfam" id="PF00171">
    <property type="entry name" value="Aldedh"/>
    <property type="match status" value="1"/>
</dbReference>
<dbReference type="Proteomes" id="UP001172645">
    <property type="component" value="Unassembled WGS sequence"/>
</dbReference>
<dbReference type="InterPro" id="IPR015590">
    <property type="entry name" value="Aldehyde_DH_dom"/>
</dbReference>